<keyword evidence="3 5" id="KW-0808">Transferase</keyword>
<evidence type="ECO:0000256" key="2">
    <source>
        <dbReference type="ARBA" id="ARBA00022676"/>
    </source>
</evidence>
<protein>
    <submittedName>
        <fullName evidence="5">Glycosyltransferase</fullName>
        <ecNumber evidence="5">2.4.-.-</ecNumber>
    </submittedName>
</protein>
<dbReference type="Gene3D" id="3.40.50.2000">
    <property type="entry name" value="Glycogen Phosphorylase B"/>
    <property type="match status" value="2"/>
</dbReference>
<name>A0ABZ3FRX1_9ACTN</name>
<dbReference type="SUPFAM" id="SSF53756">
    <property type="entry name" value="UDP-Glycosyltransferase/glycogen phosphorylase"/>
    <property type="match status" value="1"/>
</dbReference>
<comment type="similarity">
    <text evidence="1">Belongs to the glycosyltransferase group 1 family. Glycosyltransferase 4 subfamily.</text>
</comment>
<reference evidence="5 6" key="1">
    <citation type="submission" date="2024-04" db="EMBL/GenBank/DDBJ databases">
        <title>Isolation of an actinomycete strain from pig manure.</title>
        <authorList>
            <person name="Gong T."/>
            <person name="Yu Z."/>
            <person name="An M."/>
            <person name="Wei C."/>
            <person name="Yang W."/>
            <person name="Liu L."/>
        </authorList>
    </citation>
    <scope>NUCLEOTIDE SEQUENCE [LARGE SCALE GENOMIC DNA]</scope>
    <source>
        <strain evidence="5 6">ZF39</strain>
    </source>
</reference>
<evidence type="ECO:0000256" key="3">
    <source>
        <dbReference type="ARBA" id="ARBA00022679"/>
    </source>
</evidence>
<keyword evidence="2 5" id="KW-0328">Glycosyltransferase</keyword>
<evidence type="ECO:0000256" key="1">
    <source>
        <dbReference type="ARBA" id="ARBA00009481"/>
    </source>
</evidence>
<evidence type="ECO:0000259" key="4">
    <source>
        <dbReference type="Pfam" id="PF00534"/>
    </source>
</evidence>
<evidence type="ECO:0000313" key="5">
    <source>
        <dbReference type="EMBL" id="XAN08834.1"/>
    </source>
</evidence>
<sequence length="430" mass="46390">MTRPDRRLVIVVRADPVICGHSVEARNLAEAALLRGFTDVRIVTWPIERLAETGLPLKPLDSILPYSPGITVERPEPVGDYKVPDGRFVSGLIGRLVELFTDGVETVALSLYLTPHTIAVNDALHVARQTGLPVNVTTVAEAVGSDITNVVRNCVMQDRFGAAAHLLASYLSSDHCLAVSEYTKDLIVEEAAELDRLHGTNFAPQCRERIAISYPAIDTSAYVNLDPAEIESRLSARGLEKDGYILFLSRLTPAKGVDDLIEAYAGSRAKDRVRLVIAGRGPAEADLHALAAASPVHDRITFLHDVDDAEKPFLMAGAAAYSLPSKPQEAFVETFGIALAEKMLAGGGPVITTDTGGIGEAVGTCALIHHPGDVEQLRAHLDQAICDTTVEERTAAEVKARTYALQFDRQVILDRILERLEQAGNVELVG</sequence>
<dbReference type="PANTHER" id="PTHR12526">
    <property type="entry name" value="GLYCOSYLTRANSFERASE"/>
    <property type="match status" value="1"/>
</dbReference>
<feature type="domain" description="Glycosyl transferase family 1" evidence="4">
    <location>
        <begin position="240"/>
        <end position="395"/>
    </location>
</feature>
<dbReference type="Pfam" id="PF00534">
    <property type="entry name" value="Glycos_transf_1"/>
    <property type="match status" value="1"/>
</dbReference>
<gene>
    <name evidence="5" type="ORF">AADG42_16475</name>
</gene>
<dbReference type="PANTHER" id="PTHR12526:SF640">
    <property type="entry name" value="COLANIC ACID BIOSYNTHESIS GLYCOSYLTRANSFERASE WCAL-RELATED"/>
    <property type="match status" value="1"/>
</dbReference>
<keyword evidence="6" id="KW-1185">Reference proteome</keyword>
<dbReference type="GO" id="GO:0016757">
    <property type="term" value="F:glycosyltransferase activity"/>
    <property type="evidence" value="ECO:0007669"/>
    <property type="project" value="UniProtKB-KW"/>
</dbReference>
<dbReference type="EMBL" id="CP154795">
    <property type="protein sequence ID" value="XAN08834.1"/>
    <property type="molecule type" value="Genomic_DNA"/>
</dbReference>
<dbReference type="Proteomes" id="UP001442841">
    <property type="component" value="Chromosome"/>
</dbReference>
<evidence type="ECO:0000313" key="6">
    <source>
        <dbReference type="Proteomes" id="UP001442841"/>
    </source>
</evidence>
<dbReference type="InterPro" id="IPR001296">
    <property type="entry name" value="Glyco_trans_1"/>
</dbReference>
<organism evidence="5 6">
    <name type="scientific">Ammonicoccus fulvus</name>
    <dbReference type="NCBI Taxonomy" id="3138240"/>
    <lineage>
        <taxon>Bacteria</taxon>
        <taxon>Bacillati</taxon>
        <taxon>Actinomycetota</taxon>
        <taxon>Actinomycetes</taxon>
        <taxon>Propionibacteriales</taxon>
        <taxon>Propionibacteriaceae</taxon>
        <taxon>Ammonicoccus</taxon>
    </lineage>
</organism>
<dbReference type="EC" id="2.4.-.-" evidence="5"/>
<proteinExistence type="inferred from homology"/>
<dbReference type="RefSeq" id="WP_425310264.1">
    <property type="nucleotide sequence ID" value="NZ_CP154795.1"/>
</dbReference>
<accession>A0ABZ3FRX1</accession>